<feature type="transmembrane region" description="Helical" evidence="2">
    <location>
        <begin position="37"/>
        <end position="56"/>
    </location>
</feature>
<keyword evidence="2" id="KW-0472">Membrane</keyword>
<proteinExistence type="predicted"/>
<evidence type="ECO:0000256" key="1">
    <source>
        <dbReference type="SAM" id="MobiDB-lite"/>
    </source>
</evidence>
<evidence type="ECO:0000256" key="2">
    <source>
        <dbReference type="SAM" id="Phobius"/>
    </source>
</evidence>
<feature type="domain" description="SPW repeat-containing integral membrane" evidence="3">
    <location>
        <begin position="39"/>
        <end position="133"/>
    </location>
</feature>
<keyword evidence="5" id="KW-1185">Reference proteome</keyword>
<dbReference type="EMBL" id="JAUSUZ010000001">
    <property type="protein sequence ID" value="MDQ0364210.1"/>
    <property type="molecule type" value="Genomic_DNA"/>
</dbReference>
<keyword evidence="2" id="KW-0812">Transmembrane</keyword>
<feature type="compositionally biased region" description="Basic and acidic residues" evidence="1">
    <location>
        <begin position="1"/>
        <end position="19"/>
    </location>
</feature>
<feature type="transmembrane region" description="Helical" evidence="2">
    <location>
        <begin position="62"/>
        <end position="79"/>
    </location>
</feature>
<keyword evidence="2" id="KW-1133">Transmembrane helix</keyword>
<organism evidence="4 5">
    <name type="scientific">Catenuloplanes indicus</name>
    <dbReference type="NCBI Taxonomy" id="137267"/>
    <lineage>
        <taxon>Bacteria</taxon>
        <taxon>Bacillati</taxon>
        <taxon>Actinomycetota</taxon>
        <taxon>Actinomycetes</taxon>
        <taxon>Micromonosporales</taxon>
        <taxon>Micromonosporaceae</taxon>
        <taxon>Catenuloplanes</taxon>
    </lineage>
</organism>
<dbReference type="RefSeq" id="WP_307235436.1">
    <property type="nucleotide sequence ID" value="NZ_JAUSUZ010000001.1"/>
</dbReference>
<dbReference type="InterPro" id="IPR005530">
    <property type="entry name" value="SPW"/>
</dbReference>
<name>A0AAE3VWB7_9ACTN</name>
<comment type="caution">
    <text evidence="4">The sequence shown here is derived from an EMBL/GenBank/DDBJ whole genome shotgun (WGS) entry which is preliminary data.</text>
</comment>
<gene>
    <name evidence="4" type="ORF">J2S42_000879</name>
</gene>
<sequence length="148" mass="15259">MPDIKGPENRERPPGHELTAETAPPTYPGPAGGRLSLITDIGVLVAGVWLAVAPFVLGHDGIAFWNTLVTGAVIAVLALARLGSPPRTSRLGLVQLALGVWLIVSPFLLGYDDDLPATRTSYATGAVIAVLALASAASGGRARSVTRD</sequence>
<evidence type="ECO:0000313" key="4">
    <source>
        <dbReference type="EMBL" id="MDQ0364210.1"/>
    </source>
</evidence>
<dbReference type="AlphaFoldDB" id="A0AAE3VWB7"/>
<protein>
    <recommendedName>
        <fullName evidence="3">SPW repeat-containing integral membrane domain-containing protein</fullName>
    </recommendedName>
</protein>
<feature type="region of interest" description="Disordered" evidence="1">
    <location>
        <begin position="1"/>
        <end position="28"/>
    </location>
</feature>
<dbReference type="Pfam" id="PF03779">
    <property type="entry name" value="SPW"/>
    <property type="match status" value="1"/>
</dbReference>
<feature type="transmembrane region" description="Helical" evidence="2">
    <location>
        <begin position="121"/>
        <end position="140"/>
    </location>
</feature>
<accession>A0AAE3VWB7</accession>
<dbReference type="Proteomes" id="UP001240236">
    <property type="component" value="Unassembled WGS sequence"/>
</dbReference>
<evidence type="ECO:0000313" key="5">
    <source>
        <dbReference type="Proteomes" id="UP001240236"/>
    </source>
</evidence>
<evidence type="ECO:0000259" key="3">
    <source>
        <dbReference type="Pfam" id="PF03779"/>
    </source>
</evidence>
<reference evidence="4 5" key="1">
    <citation type="submission" date="2023-07" db="EMBL/GenBank/DDBJ databases">
        <title>Sequencing the genomes of 1000 actinobacteria strains.</title>
        <authorList>
            <person name="Klenk H.-P."/>
        </authorList>
    </citation>
    <scope>NUCLEOTIDE SEQUENCE [LARGE SCALE GENOMIC DNA]</scope>
    <source>
        <strain evidence="4 5">DSM 44709</strain>
    </source>
</reference>
<feature type="transmembrane region" description="Helical" evidence="2">
    <location>
        <begin position="91"/>
        <end position="109"/>
    </location>
</feature>